<sequence>MRTGTTDRPGRAEAGPTPRSDSAGQVRTHVEPAIRTLLDRLDPDNRLVAGYQLGYWNADGSPTTCQGKGLRPALALLSAQATGADLEAGVPAAAAVELAHNFSLLHDDVMDGDTERRHRPTAWAVFGTGPAILAGDALVALAYEALAEVRGGGPAVRRFSRDMRALICGQGADLAFQRRDNVTLDECLTMAGNKTAALLSGSCVLGALLCDGAPGLVDGLSRFGFHLGLAFQLVDDLLGIWGDTRRTGKPTGSDLRGRKRSLPVVCALNAGGGASSALMELYRSSAPLTDAEVARAAALVEATGARAWAEREASRETDRAWAELAGLDLPEQVRQEFTDIATFVTGRDR</sequence>
<accession>A0ABS3VTV0</accession>
<dbReference type="PANTHER" id="PTHR12001:SF71">
    <property type="entry name" value="(2E,6E)-FARNESYL DIPHOSPHATE SYNTHASE"/>
    <property type="match status" value="1"/>
</dbReference>
<evidence type="ECO:0000313" key="6">
    <source>
        <dbReference type="Proteomes" id="UP000823521"/>
    </source>
</evidence>
<proteinExistence type="inferred from homology"/>
<evidence type="ECO:0000256" key="2">
    <source>
        <dbReference type="ARBA" id="ARBA00022842"/>
    </source>
</evidence>
<dbReference type="Gene3D" id="1.10.600.10">
    <property type="entry name" value="Farnesyl Diphosphate Synthase"/>
    <property type="match status" value="1"/>
</dbReference>
<dbReference type="SFLD" id="SFLDG01017">
    <property type="entry name" value="Polyprenyl_Transferase_Like"/>
    <property type="match status" value="1"/>
</dbReference>
<dbReference type="SFLD" id="SFLDS00005">
    <property type="entry name" value="Isoprenoid_Synthase_Type_I"/>
    <property type="match status" value="1"/>
</dbReference>
<evidence type="ECO:0000256" key="3">
    <source>
        <dbReference type="RuleBase" id="RU004466"/>
    </source>
</evidence>
<keyword evidence="1" id="KW-0479">Metal-binding</keyword>
<name>A0ABS3VTV0_MICEH</name>
<comment type="similarity">
    <text evidence="3">Belongs to the FPP/GGPP synthase family.</text>
</comment>
<dbReference type="PROSITE" id="PS00444">
    <property type="entry name" value="POLYPRENYL_SYNTHASE_2"/>
    <property type="match status" value="1"/>
</dbReference>
<dbReference type="InterPro" id="IPR033749">
    <property type="entry name" value="Polyprenyl_synt_CS"/>
</dbReference>
<keyword evidence="2" id="KW-0460">Magnesium</keyword>
<dbReference type="Pfam" id="PF00348">
    <property type="entry name" value="polyprenyl_synt"/>
    <property type="match status" value="1"/>
</dbReference>
<dbReference type="CDD" id="cd00685">
    <property type="entry name" value="Trans_IPPS_HT"/>
    <property type="match status" value="1"/>
</dbReference>
<feature type="region of interest" description="Disordered" evidence="4">
    <location>
        <begin position="1"/>
        <end position="27"/>
    </location>
</feature>
<dbReference type="SUPFAM" id="SSF48576">
    <property type="entry name" value="Terpenoid synthases"/>
    <property type="match status" value="1"/>
</dbReference>
<dbReference type="PROSITE" id="PS00723">
    <property type="entry name" value="POLYPRENYL_SYNTHASE_1"/>
    <property type="match status" value="1"/>
</dbReference>
<dbReference type="InterPro" id="IPR008949">
    <property type="entry name" value="Isoprenoid_synthase_dom_sf"/>
</dbReference>
<keyword evidence="6" id="KW-1185">Reference proteome</keyword>
<dbReference type="InterPro" id="IPR000092">
    <property type="entry name" value="Polyprenyl_synt"/>
</dbReference>
<organism evidence="5 6">
    <name type="scientific">Micromonospora echinofusca</name>
    <dbReference type="NCBI Taxonomy" id="47858"/>
    <lineage>
        <taxon>Bacteria</taxon>
        <taxon>Bacillati</taxon>
        <taxon>Actinomycetota</taxon>
        <taxon>Actinomycetes</taxon>
        <taxon>Micromonosporales</taxon>
        <taxon>Micromonosporaceae</taxon>
        <taxon>Micromonospora</taxon>
    </lineage>
</organism>
<comment type="caution">
    <text evidence="5">The sequence shown here is derived from an EMBL/GenBank/DDBJ whole genome shotgun (WGS) entry which is preliminary data.</text>
</comment>
<dbReference type="PANTHER" id="PTHR12001">
    <property type="entry name" value="GERANYLGERANYL PYROPHOSPHATE SYNTHASE"/>
    <property type="match status" value="1"/>
</dbReference>
<reference evidence="5 6" key="1">
    <citation type="submission" date="2019-12" db="EMBL/GenBank/DDBJ databases">
        <title>Whole genome sequencing of endophytic Actinobacterium Micromonospora sp. MPMI6T.</title>
        <authorList>
            <person name="Evv R."/>
            <person name="Podile A.R."/>
        </authorList>
    </citation>
    <scope>NUCLEOTIDE SEQUENCE [LARGE SCALE GENOMIC DNA]</scope>
    <source>
        <strain evidence="5 6">MPMI6</strain>
    </source>
</reference>
<protein>
    <submittedName>
        <fullName evidence="5">Polyprenyl synthetase family protein</fullName>
    </submittedName>
</protein>
<dbReference type="Proteomes" id="UP000823521">
    <property type="component" value="Unassembled WGS sequence"/>
</dbReference>
<keyword evidence="3" id="KW-0808">Transferase</keyword>
<evidence type="ECO:0000313" key="5">
    <source>
        <dbReference type="EMBL" id="MBO4207896.1"/>
    </source>
</evidence>
<dbReference type="EMBL" id="WVUH01000153">
    <property type="protein sequence ID" value="MBO4207896.1"/>
    <property type="molecule type" value="Genomic_DNA"/>
</dbReference>
<evidence type="ECO:0000256" key="1">
    <source>
        <dbReference type="ARBA" id="ARBA00022723"/>
    </source>
</evidence>
<evidence type="ECO:0000256" key="4">
    <source>
        <dbReference type="SAM" id="MobiDB-lite"/>
    </source>
</evidence>
<gene>
    <name evidence="5" type="ORF">GSF22_18060</name>
</gene>